<reference evidence="2 3" key="1">
    <citation type="journal article" date="2012" name="Gene">
        <title>Sequence of Leptospira santarosai serovar Shermani genome and prediction of virulence-associated genes.</title>
        <authorList>
            <person name="Chou L.F."/>
            <person name="Chen Y.T."/>
            <person name="Lu C.W."/>
            <person name="Ko Y.C."/>
            <person name="Tang C.Y."/>
            <person name="Pan M.J."/>
            <person name="Tian Y.C."/>
            <person name="Chiu C.H."/>
            <person name="Hung C.C."/>
            <person name="Yang C.W."/>
        </authorList>
    </citation>
    <scope>NUCLEOTIDE SEQUENCE [LARGE SCALE GENOMIC DNA]</scope>
    <source>
        <strain evidence="2">LT 821</strain>
    </source>
</reference>
<proteinExistence type="predicted"/>
<accession>A0A097ESN7</accession>
<dbReference type="RefSeq" id="WP_016551800.1">
    <property type="nucleotide sequence ID" value="NZ_CP006694.1"/>
</dbReference>
<reference evidence="2 3" key="2">
    <citation type="journal article" date="2014" name="Emerg. Microbes Infect.">
        <title>Potential impact on kidney infection: a whole-genome analysis of Leptospira santarosai serovar Shermani.</title>
        <authorList>
            <person name="Chou L.F."/>
            <person name="Chen T.W."/>
            <person name="Ko Y.C."/>
            <person name="Pan M.J."/>
            <person name="Tian Y.C."/>
            <person name="Chiu C.H."/>
            <person name="Tang P."/>
            <person name="Hung C.C."/>
            <person name="Yang C.W."/>
        </authorList>
    </citation>
    <scope>NUCLEOTIDE SEQUENCE</scope>
    <source>
        <strain evidence="2 3">LT 821</strain>
    </source>
</reference>
<feature type="domain" description="PRTase-CE" evidence="1">
    <location>
        <begin position="36"/>
        <end position="240"/>
    </location>
</feature>
<evidence type="ECO:0000259" key="1">
    <source>
        <dbReference type="Pfam" id="PF24390"/>
    </source>
</evidence>
<gene>
    <name evidence="2" type="ORF">LSS_22035</name>
</gene>
<protein>
    <recommendedName>
        <fullName evidence="1">PRTase-CE domain-containing protein</fullName>
    </recommendedName>
</protein>
<organism evidence="2 3">
    <name type="scientific">Leptospira santarosai serovar Shermani str. LT 821</name>
    <dbReference type="NCBI Taxonomy" id="758847"/>
    <lineage>
        <taxon>Bacteria</taxon>
        <taxon>Pseudomonadati</taxon>
        <taxon>Spirochaetota</taxon>
        <taxon>Spirochaetia</taxon>
        <taxon>Leptospirales</taxon>
        <taxon>Leptospiraceae</taxon>
        <taxon>Leptospira</taxon>
    </lineage>
</organism>
<evidence type="ECO:0000313" key="3">
    <source>
        <dbReference type="Proteomes" id="UP000035800"/>
    </source>
</evidence>
<dbReference type="Proteomes" id="UP000035800">
    <property type="component" value="Chromosome I"/>
</dbReference>
<dbReference type="STRING" id="758847.LSS_22035"/>
<dbReference type="InterPro" id="IPR056920">
    <property type="entry name" value="PRTase-CE"/>
</dbReference>
<dbReference type="EMBL" id="CP006694">
    <property type="protein sequence ID" value="AIT10946.1"/>
    <property type="molecule type" value="Genomic_DNA"/>
</dbReference>
<dbReference type="KEGG" id="lst:LSS_22035"/>
<dbReference type="Pfam" id="PF24390">
    <property type="entry name" value="PRTase-CE"/>
    <property type="match status" value="1"/>
</dbReference>
<sequence>MILPSAYTSYCQSIIQKCRKFISYGFWTGLTDIRLSRWINNFQDDYDKYFACRILDNLIYRSDVHFKAYLREMVYTSLPAILNQNYGIKENGKKLHDKLIANDNEYKLRFVLSKGPNDHLSKSCFNVARQLDKNLRINKGIILNPSDLLTSFDPNCKYVICDDFSGTGNQFIKNIEDNGERYISLIHDNKNIIFHPMVIHEDSIKKINHIYPKIIFGYIEKLTQVNNVFSIENGIFEDGVNNIKEQGQEMAPELKLRVWSPSPATSNRTCSFPAYGFPTVFFLWHSSTMS</sequence>
<evidence type="ECO:0000313" key="2">
    <source>
        <dbReference type="EMBL" id="AIT10946.1"/>
    </source>
</evidence>
<name>A0A097ESN7_9LEPT</name>
<dbReference type="AlphaFoldDB" id="A0A097ESN7"/>
<dbReference type="GeneID" id="29738729"/>